<reference evidence="2 3" key="2">
    <citation type="journal article" date="2013" name="PLoS Genet.">
        <title>Comparative genome structure, secondary metabolite, and effector coding capacity across Cochliobolus pathogens.</title>
        <authorList>
            <person name="Condon B.J."/>
            <person name="Leng Y."/>
            <person name="Wu D."/>
            <person name="Bushley K.E."/>
            <person name="Ohm R.A."/>
            <person name="Otillar R."/>
            <person name="Martin J."/>
            <person name="Schackwitz W."/>
            <person name="Grimwood J."/>
            <person name="MohdZainudin N."/>
            <person name="Xue C."/>
            <person name="Wang R."/>
            <person name="Manning V.A."/>
            <person name="Dhillon B."/>
            <person name="Tu Z.J."/>
            <person name="Steffenson B.J."/>
            <person name="Salamov A."/>
            <person name="Sun H."/>
            <person name="Lowry S."/>
            <person name="LaButti K."/>
            <person name="Han J."/>
            <person name="Copeland A."/>
            <person name="Lindquist E."/>
            <person name="Barry K."/>
            <person name="Schmutz J."/>
            <person name="Baker S.E."/>
            <person name="Ciuffetti L.M."/>
            <person name="Grigoriev I.V."/>
            <person name="Zhong S."/>
            <person name="Turgeon B.G."/>
        </authorList>
    </citation>
    <scope>NUCLEOTIDE SEQUENCE [LARGE SCALE GENOMIC DNA]</scope>
    <source>
        <strain evidence="3">28A</strain>
    </source>
</reference>
<protein>
    <submittedName>
        <fullName evidence="2">Uncharacterized protein</fullName>
    </submittedName>
</protein>
<organism evidence="2 3">
    <name type="scientific">Exserohilum turcicum (strain 28A)</name>
    <name type="common">Northern leaf blight fungus</name>
    <name type="synonym">Setosphaeria turcica</name>
    <dbReference type="NCBI Taxonomy" id="671987"/>
    <lineage>
        <taxon>Eukaryota</taxon>
        <taxon>Fungi</taxon>
        <taxon>Dikarya</taxon>
        <taxon>Ascomycota</taxon>
        <taxon>Pezizomycotina</taxon>
        <taxon>Dothideomycetes</taxon>
        <taxon>Pleosporomycetidae</taxon>
        <taxon>Pleosporales</taxon>
        <taxon>Pleosporineae</taxon>
        <taxon>Pleosporaceae</taxon>
        <taxon>Exserohilum</taxon>
    </lineage>
</organism>
<dbReference type="GeneID" id="19400553"/>
<name>R0K6I1_EXST2</name>
<gene>
    <name evidence="2" type="ORF">SETTUDRAFT_168439</name>
</gene>
<feature type="region of interest" description="Disordered" evidence="1">
    <location>
        <begin position="1"/>
        <end position="24"/>
    </location>
</feature>
<dbReference type="EMBL" id="KB908537">
    <property type="protein sequence ID" value="EOA88603.1"/>
    <property type="molecule type" value="Genomic_DNA"/>
</dbReference>
<sequence length="66" mass="6966">MIFLRKAKAAGSRSQGGGRTGTAHGSESILISCPAVLCHVPLISLRKVYVVSGKLVDGVMVWQRDG</sequence>
<reference evidence="2 3" key="1">
    <citation type="journal article" date="2012" name="PLoS Pathog.">
        <title>Diverse lifestyles and strategies of plant pathogenesis encoded in the genomes of eighteen Dothideomycetes fungi.</title>
        <authorList>
            <person name="Ohm R.A."/>
            <person name="Feau N."/>
            <person name="Henrissat B."/>
            <person name="Schoch C.L."/>
            <person name="Horwitz B.A."/>
            <person name="Barry K.W."/>
            <person name="Condon B.J."/>
            <person name="Copeland A.C."/>
            <person name="Dhillon B."/>
            <person name="Glaser F."/>
            <person name="Hesse C.N."/>
            <person name="Kosti I."/>
            <person name="LaButti K."/>
            <person name="Lindquist E.A."/>
            <person name="Lucas S."/>
            <person name="Salamov A.A."/>
            <person name="Bradshaw R.E."/>
            <person name="Ciuffetti L."/>
            <person name="Hamelin R.C."/>
            <person name="Kema G.H.J."/>
            <person name="Lawrence C."/>
            <person name="Scott J.A."/>
            <person name="Spatafora J.W."/>
            <person name="Turgeon B.G."/>
            <person name="de Wit P.J.G.M."/>
            <person name="Zhong S."/>
            <person name="Goodwin S.B."/>
            <person name="Grigoriev I.V."/>
        </authorList>
    </citation>
    <scope>NUCLEOTIDE SEQUENCE [LARGE SCALE GENOMIC DNA]</scope>
    <source>
        <strain evidence="3">28A</strain>
    </source>
</reference>
<accession>R0K6I1</accession>
<evidence type="ECO:0000313" key="2">
    <source>
        <dbReference type="EMBL" id="EOA88603.1"/>
    </source>
</evidence>
<dbReference type="HOGENOM" id="CLU_2832804_0_0_1"/>
<keyword evidence="3" id="KW-1185">Reference proteome</keyword>
<dbReference type="RefSeq" id="XP_008023981.1">
    <property type="nucleotide sequence ID" value="XM_008025790.1"/>
</dbReference>
<proteinExistence type="predicted"/>
<evidence type="ECO:0000313" key="3">
    <source>
        <dbReference type="Proteomes" id="UP000016935"/>
    </source>
</evidence>
<dbReference type="AlphaFoldDB" id="R0K6I1"/>
<evidence type="ECO:0000256" key="1">
    <source>
        <dbReference type="SAM" id="MobiDB-lite"/>
    </source>
</evidence>
<dbReference type="Proteomes" id="UP000016935">
    <property type="component" value="Unassembled WGS sequence"/>
</dbReference>